<reference evidence="7" key="1">
    <citation type="submission" date="2013-07" db="EMBL/GenBank/DDBJ databases">
        <title>The genome of Eucalyptus grandis.</title>
        <authorList>
            <person name="Schmutz J."/>
            <person name="Hayes R."/>
            <person name="Myburg A."/>
            <person name="Tuskan G."/>
            <person name="Grattapaglia D."/>
            <person name="Rokhsar D.S."/>
        </authorList>
    </citation>
    <scope>NUCLEOTIDE SEQUENCE</scope>
    <source>
        <tissue evidence="7">Leaf extractions</tissue>
    </source>
</reference>
<gene>
    <name evidence="7" type="ORF">EUGRSUZ_L00403</name>
</gene>
<organism evidence="7">
    <name type="scientific">Eucalyptus grandis</name>
    <name type="common">Flooded gum</name>
    <dbReference type="NCBI Taxonomy" id="71139"/>
    <lineage>
        <taxon>Eukaryota</taxon>
        <taxon>Viridiplantae</taxon>
        <taxon>Streptophyta</taxon>
        <taxon>Embryophyta</taxon>
        <taxon>Tracheophyta</taxon>
        <taxon>Spermatophyta</taxon>
        <taxon>Magnoliopsida</taxon>
        <taxon>eudicotyledons</taxon>
        <taxon>Gunneridae</taxon>
        <taxon>Pentapetalae</taxon>
        <taxon>rosids</taxon>
        <taxon>malvids</taxon>
        <taxon>Myrtales</taxon>
        <taxon>Myrtaceae</taxon>
        <taxon>Myrtoideae</taxon>
        <taxon>Eucalypteae</taxon>
        <taxon>Eucalyptus</taxon>
    </lineage>
</organism>
<sequence length="320" mass="35053">MAELSSFSLPSPRNNCKKVTGSSFFSLPRLFTSFTAKGFSETDVVISPTSILDTKPFSFSTIRNSFWSDNNSSSSSSPRNTDTEHKRSHWEKKKIESVGIGLGIVDALKDEGFDPKQPKPETRPVVFFGSKLNIQVPPLPFSVPPNPESASPRSPPNFGTKSKNSQLGFASPRLSRSPDMRSRSGSSSISRGLGVPGSPRVISATEMESSEDYTCVISHGPNPKTTHIFDDCIVESCCGDFKSASDLKESGFLSDEQSSRSLSHSFLSFCCTCKKNLGQGSDIYMYRGEKAFCSGDCRYQEILLEEGMGRSEPDEYGFSR</sequence>
<evidence type="ECO:0000256" key="2">
    <source>
        <dbReference type="ARBA" id="ARBA00022723"/>
    </source>
</evidence>
<dbReference type="Pfam" id="PF04570">
    <property type="entry name" value="zf-FLZ"/>
    <property type="match status" value="1"/>
</dbReference>
<dbReference type="InterPro" id="IPR044593">
    <property type="entry name" value="FLZ8/MARD1"/>
</dbReference>
<evidence type="ECO:0000259" key="6">
    <source>
        <dbReference type="PROSITE" id="PS51795"/>
    </source>
</evidence>
<feature type="compositionally biased region" description="Polar residues" evidence="5">
    <location>
        <begin position="148"/>
        <end position="168"/>
    </location>
</feature>
<evidence type="ECO:0000256" key="4">
    <source>
        <dbReference type="PROSITE-ProRule" id="PRU01131"/>
    </source>
</evidence>
<feature type="region of interest" description="Disordered" evidence="5">
    <location>
        <begin position="69"/>
        <end position="92"/>
    </location>
</feature>
<dbReference type="InterPro" id="IPR007650">
    <property type="entry name" value="Zf-FLZ_dom"/>
</dbReference>
<evidence type="ECO:0000256" key="5">
    <source>
        <dbReference type="SAM" id="MobiDB-lite"/>
    </source>
</evidence>
<dbReference type="GO" id="GO:0008270">
    <property type="term" value="F:zinc ion binding"/>
    <property type="evidence" value="ECO:0007669"/>
    <property type="project" value="UniProtKB-KW"/>
</dbReference>
<protein>
    <recommendedName>
        <fullName evidence="6">FLZ-type domain-containing protein</fullName>
    </recommendedName>
</protein>
<evidence type="ECO:0000256" key="1">
    <source>
        <dbReference type="ARBA" id="ARBA00009374"/>
    </source>
</evidence>
<keyword evidence="3" id="KW-0863">Zinc-finger</keyword>
<dbReference type="PANTHER" id="PTHR46443:SF21">
    <property type="entry name" value="FCS-LIKE ZINC FINGER 8"/>
    <property type="match status" value="1"/>
</dbReference>
<dbReference type="EMBL" id="KK198777">
    <property type="protein sequence ID" value="KCW45788.1"/>
    <property type="molecule type" value="Genomic_DNA"/>
</dbReference>
<dbReference type="PANTHER" id="PTHR46443">
    <property type="entry name" value="FCS-LIKE ZINC FINGER 8"/>
    <property type="match status" value="1"/>
</dbReference>
<dbReference type="InParanoid" id="A0A058ZVE9"/>
<feature type="region of interest" description="Disordered" evidence="5">
    <location>
        <begin position="138"/>
        <end position="200"/>
    </location>
</feature>
<keyword evidence="3" id="KW-0862">Zinc</keyword>
<dbReference type="eggNOG" id="ENOG502QS8T">
    <property type="taxonomic scope" value="Eukaryota"/>
</dbReference>
<evidence type="ECO:0000256" key="3">
    <source>
        <dbReference type="ARBA" id="ARBA00022771"/>
    </source>
</evidence>
<dbReference type="OMA" id="ECRDQGM"/>
<feature type="compositionally biased region" description="Pro residues" evidence="5">
    <location>
        <begin position="138"/>
        <end position="147"/>
    </location>
</feature>
<dbReference type="Gramene" id="KCW45788">
    <property type="protein sequence ID" value="KCW45788"/>
    <property type="gene ID" value="EUGRSUZ_L00403"/>
</dbReference>
<dbReference type="FunCoup" id="A0A058ZVE9">
    <property type="interactions" value="173"/>
</dbReference>
<accession>A0A058ZVE9</accession>
<dbReference type="STRING" id="71139.A0A058ZVE9"/>
<evidence type="ECO:0000313" key="7">
    <source>
        <dbReference type="EMBL" id="KCW45788.1"/>
    </source>
</evidence>
<feature type="domain" description="FLZ-type" evidence="6">
    <location>
        <begin position="265"/>
        <end position="309"/>
    </location>
</feature>
<dbReference type="AlphaFoldDB" id="A0A058ZVE9"/>
<dbReference type="KEGG" id="egr:104428433"/>
<feature type="zinc finger region" description="FLZ-type" evidence="4">
    <location>
        <begin position="265"/>
        <end position="309"/>
    </location>
</feature>
<dbReference type="OrthoDB" id="1902692at2759"/>
<comment type="similarity">
    <text evidence="1">Belongs to the FLZ family.</text>
</comment>
<dbReference type="PROSITE" id="PS51795">
    <property type="entry name" value="ZF_FLZ"/>
    <property type="match status" value="1"/>
</dbReference>
<name>A0A058ZVE9_EUCGR</name>
<keyword evidence="2" id="KW-0479">Metal-binding</keyword>
<proteinExistence type="inferred from homology"/>